<dbReference type="InterPro" id="IPR036390">
    <property type="entry name" value="WH_DNA-bd_sf"/>
</dbReference>
<organism evidence="3 4">
    <name type="scientific">Shinella kummerowiae</name>
    <dbReference type="NCBI Taxonomy" id="417745"/>
    <lineage>
        <taxon>Bacteria</taxon>
        <taxon>Pseudomonadati</taxon>
        <taxon>Pseudomonadota</taxon>
        <taxon>Alphaproteobacteria</taxon>
        <taxon>Hyphomicrobiales</taxon>
        <taxon>Rhizobiaceae</taxon>
        <taxon>Shinella</taxon>
    </lineage>
</organism>
<evidence type="ECO:0000313" key="4">
    <source>
        <dbReference type="Proteomes" id="UP000435802"/>
    </source>
</evidence>
<dbReference type="RefSeq" id="WP_160862056.1">
    <property type="nucleotide sequence ID" value="NZ_JAODWE010000003.1"/>
</dbReference>
<dbReference type="InterPro" id="IPR026881">
    <property type="entry name" value="WYL_dom"/>
</dbReference>
<dbReference type="EMBL" id="WUMK01000011">
    <property type="protein sequence ID" value="MXN48556.1"/>
    <property type="molecule type" value="Genomic_DNA"/>
</dbReference>
<dbReference type="PANTHER" id="PTHR34580">
    <property type="match status" value="1"/>
</dbReference>
<keyword evidence="4" id="KW-1185">Reference proteome</keyword>
<dbReference type="InterPro" id="IPR036388">
    <property type="entry name" value="WH-like_DNA-bd_sf"/>
</dbReference>
<name>A0A6N8SMQ3_9HYPH</name>
<accession>A0A6N8SMQ3</accession>
<feature type="domain" description="WYL" evidence="2">
    <location>
        <begin position="140"/>
        <end position="204"/>
    </location>
</feature>
<protein>
    <submittedName>
        <fullName evidence="3">WYL domain-containing protein</fullName>
    </submittedName>
</protein>
<dbReference type="InterPro" id="IPR051534">
    <property type="entry name" value="CBASS_pafABC_assoc_protein"/>
</dbReference>
<gene>
    <name evidence="3" type="ORF">GR138_25405</name>
</gene>
<dbReference type="Proteomes" id="UP000435802">
    <property type="component" value="Unassembled WGS sequence"/>
</dbReference>
<evidence type="ECO:0000259" key="1">
    <source>
        <dbReference type="Pfam" id="PF08279"/>
    </source>
</evidence>
<feature type="domain" description="Helix-turn-helix type 11" evidence="1">
    <location>
        <begin position="6"/>
        <end position="60"/>
    </location>
</feature>
<dbReference type="SUPFAM" id="SSF46785">
    <property type="entry name" value="Winged helix' DNA-binding domain"/>
    <property type="match status" value="1"/>
</dbReference>
<comment type="caution">
    <text evidence="3">The sequence shown here is derived from an EMBL/GenBank/DDBJ whole genome shotgun (WGS) entry which is preliminary data.</text>
</comment>
<proteinExistence type="predicted"/>
<sequence>MARSDRLFRLLQALRTLPSPVTAARLAEETGVSLRSLYRDIDCLRAAGAVIDGERGFGYRLTEDIALPPQTFTRLEIEALVLGLAEVQHMGEPALAAAAAAVLSKVTATLPDRLQRQALHAASQVYRFERRDPPFIDVGLLREACWQERAVVIGYVDAEQQRTDRQVLPLAIVYLERMLVLLAWCCLRQDFRKFRVDRIADIRMTEESFRPRRVPMLRDFVAYLNAGAPAASKMTLSSQ</sequence>
<dbReference type="Pfam" id="PF13280">
    <property type="entry name" value="WYL"/>
    <property type="match status" value="1"/>
</dbReference>
<dbReference type="OrthoDB" id="9807255at2"/>
<dbReference type="AlphaFoldDB" id="A0A6N8SMQ3"/>
<evidence type="ECO:0000313" key="3">
    <source>
        <dbReference type="EMBL" id="MXN48556.1"/>
    </source>
</evidence>
<reference evidence="3 4" key="1">
    <citation type="submission" date="2019-12" db="EMBL/GenBank/DDBJ databases">
        <title>Shinella kummerowiae sp. nov., a symbiotic bacterium isolated from root nodules of the herbal legume Kummerowia stipulacea.</title>
        <authorList>
            <person name="Gao J."/>
        </authorList>
    </citation>
    <scope>NUCLEOTIDE SEQUENCE [LARGE SCALE GENOMIC DNA]</scope>
    <source>
        <strain evidence="3 4">CCBAU 25048</strain>
    </source>
</reference>
<evidence type="ECO:0000259" key="2">
    <source>
        <dbReference type="Pfam" id="PF13280"/>
    </source>
</evidence>
<dbReference type="PROSITE" id="PS52050">
    <property type="entry name" value="WYL"/>
    <property type="match status" value="1"/>
</dbReference>
<dbReference type="InterPro" id="IPR013196">
    <property type="entry name" value="HTH_11"/>
</dbReference>
<dbReference type="Pfam" id="PF08279">
    <property type="entry name" value="HTH_11"/>
    <property type="match status" value="1"/>
</dbReference>
<dbReference type="PANTHER" id="PTHR34580:SF3">
    <property type="entry name" value="PROTEIN PAFB"/>
    <property type="match status" value="1"/>
</dbReference>
<dbReference type="Gene3D" id="1.10.10.10">
    <property type="entry name" value="Winged helix-like DNA-binding domain superfamily/Winged helix DNA-binding domain"/>
    <property type="match status" value="1"/>
</dbReference>